<protein>
    <recommendedName>
        <fullName evidence="4">Thrombospondin</fullName>
    </recommendedName>
</protein>
<keyword evidence="1" id="KW-0732">Signal</keyword>
<feature type="chain" id="PRO_5016885533" description="Thrombospondin" evidence="1">
    <location>
        <begin position="29"/>
        <end position="230"/>
    </location>
</feature>
<dbReference type="RefSeq" id="WP_072352254.1">
    <property type="nucleotide sequence ID" value="NZ_JAWVXR010000006.1"/>
</dbReference>
<name>A0A368P1Z1_9FLAO</name>
<organism evidence="2 3">
    <name type="scientific">Oceanihabitans sediminis</name>
    <dbReference type="NCBI Taxonomy" id="1812012"/>
    <lineage>
        <taxon>Bacteria</taxon>
        <taxon>Pseudomonadati</taxon>
        <taxon>Bacteroidota</taxon>
        <taxon>Flavobacteriia</taxon>
        <taxon>Flavobacteriales</taxon>
        <taxon>Flavobacteriaceae</taxon>
        <taxon>Oceanihabitans</taxon>
    </lineage>
</organism>
<dbReference type="EMBL" id="QPIG01000005">
    <property type="protein sequence ID" value="RCU56548.1"/>
    <property type="molecule type" value="Genomic_DNA"/>
</dbReference>
<evidence type="ECO:0000256" key="1">
    <source>
        <dbReference type="SAM" id="SignalP"/>
    </source>
</evidence>
<gene>
    <name evidence="2" type="ORF">DU428_11665</name>
</gene>
<reference evidence="2 3" key="1">
    <citation type="submission" date="2018-07" db="EMBL/GenBank/DDBJ databases">
        <title>Oceanihabitans testaceum sp. nov., isolated from marine sediment.</title>
        <authorList>
            <person name="Li C.-M."/>
        </authorList>
    </citation>
    <scope>NUCLEOTIDE SEQUENCE [LARGE SCALE GENOMIC DNA]</scope>
    <source>
        <strain evidence="2 3">S9-10</strain>
    </source>
</reference>
<comment type="caution">
    <text evidence="2">The sequence shown here is derived from an EMBL/GenBank/DDBJ whole genome shotgun (WGS) entry which is preliminary data.</text>
</comment>
<dbReference type="AlphaFoldDB" id="A0A368P1Z1"/>
<sequence length="230" mass="25065">MKKRFLKTILPVLLLVSAVFIIGSGCHGDPNDYSYNFWPDLDQDGFGDANVNGTMYRTEDAPADYVRNNEDCDDANPAINPDAVEIPDNEIDENCNGLFALTFYKDDDEDGFGDPNNSGVFEVNFGDPAPGGTSYNNADCDDTDPMINPKADEIVGNDKDDNCDGDIDFFEIYADNDGDGYGAGNALAPPANGVHNNLDCDDTNPEVYPYAMERDNGIDDDCDGITDEFI</sequence>
<accession>A0A368P1Z1</accession>
<evidence type="ECO:0008006" key="4">
    <source>
        <dbReference type="Google" id="ProtNLM"/>
    </source>
</evidence>
<keyword evidence="3" id="KW-1185">Reference proteome</keyword>
<evidence type="ECO:0000313" key="3">
    <source>
        <dbReference type="Proteomes" id="UP000252249"/>
    </source>
</evidence>
<feature type="signal peptide" evidence="1">
    <location>
        <begin position="1"/>
        <end position="28"/>
    </location>
</feature>
<proteinExistence type="predicted"/>
<dbReference type="PROSITE" id="PS51257">
    <property type="entry name" value="PROKAR_LIPOPROTEIN"/>
    <property type="match status" value="1"/>
</dbReference>
<dbReference type="Proteomes" id="UP000252249">
    <property type="component" value="Unassembled WGS sequence"/>
</dbReference>
<dbReference type="Pfam" id="PF11617">
    <property type="entry name" value="Cu-binding_MopE"/>
    <property type="match status" value="3"/>
</dbReference>
<dbReference type="InterPro" id="IPR021655">
    <property type="entry name" value="Put_metal-bd"/>
</dbReference>
<dbReference type="OrthoDB" id="2972467at2"/>
<evidence type="ECO:0000313" key="2">
    <source>
        <dbReference type="EMBL" id="RCU56548.1"/>
    </source>
</evidence>